<proteinExistence type="predicted"/>
<protein>
    <submittedName>
        <fullName evidence="1">Uncharacterized protein</fullName>
    </submittedName>
</protein>
<evidence type="ECO:0000313" key="2">
    <source>
        <dbReference type="Proteomes" id="UP000580250"/>
    </source>
</evidence>
<gene>
    <name evidence="1" type="ORF">MENT_LOCUS55061</name>
</gene>
<dbReference type="Proteomes" id="UP000580250">
    <property type="component" value="Unassembled WGS sequence"/>
</dbReference>
<dbReference type="EMBL" id="CAJEWN010002023">
    <property type="protein sequence ID" value="CAD2201501.1"/>
    <property type="molecule type" value="Genomic_DNA"/>
</dbReference>
<evidence type="ECO:0000313" key="1">
    <source>
        <dbReference type="EMBL" id="CAD2201501.1"/>
    </source>
</evidence>
<accession>A0A6V7XQC9</accession>
<sequence>MINGSIGLYLPTNIANNNKIKTKINRYKLKHLQNEGNILCLLAHVPQSKNSSEKTEFEINLLNDANEFNEKSEN</sequence>
<organism evidence="1 2">
    <name type="scientific">Meloidogyne enterolobii</name>
    <name type="common">Root-knot nematode worm</name>
    <name type="synonym">Meloidogyne mayaguensis</name>
    <dbReference type="NCBI Taxonomy" id="390850"/>
    <lineage>
        <taxon>Eukaryota</taxon>
        <taxon>Metazoa</taxon>
        <taxon>Ecdysozoa</taxon>
        <taxon>Nematoda</taxon>
        <taxon>Chromadorea</taxon>
        <taxon>Rhabditida</taxon>
        <taxon>Tylenchina</taxon>
        <taxon>Tylenchomorpha</taxon>
        <taxon>Tylenchoidea</taxon>
        <taxon>Meloidogynidae</taxon>
        <taxon>Meloidogyninae</taxon>
        <taxon>Meloidogyne</taxon>
    </lineage>
</organism>
<name>A0A6V7XQC9_MELEN</name>
<reference evidence="1 2" key="1">
    <citation type="submission" date="2020-08" db="EMBL/GenBank/DDBJ databases">
        <authorList>
            <person name="Koutsovoulos G."/>
            <person name="Danchin GJ E."/>
        </authorList>
    </citation>
    <scope>NUCLEOTIDE SEQUENCE [LARGE SCALE GENOMIC DNA]</scope>
</reference>
<dbReference type="AlphaFoldDB" id="A0A6V7XQC9"/>
<comment type="caution">
    <text evidence="1">The sequence shown here is derived from an EMBL/GenBank/DDBJ whole genome shotgun (WGS) entry which is preliminary data.</text>
</comment>